<dbReference type="AlphaFoldDB" id="A0AB36QZX0"/>
<name>A0AB36QZX0_9HYPH</name>
<sequence length="144" mass="15489">MRDLSNHIATRQCIAPALRSSYTVTGTAIDILGFESLAFSVHVGDWTDGEHVVSLEHSEDDISYDAVAARYITGTALEDGTFFELTIGDNGDSPSGPAYENENLVFGYVGDRRFVRAKIVSLSAVTGAFIGIDAILGHAHQRPT</sequence>
<gene>
    <name evidence="1" type="ORF">CIT25_35135</name>
</gene>
<evidence type="ECO:0000313" key="1">
    <source>
        <dbReference type="EMBL" id="PAP97822.1"/>
    </source>
</evidence>
<dbReference type="Proteomes" id="UP000216215">
    <property type="component" value="Unassembled WGS sequence"/>
</dbReference>
<accession>A0AB36QZX0</accession>
<dbReference type="EMBL" id="NPKI01000051">
    <property type="protein sequence ID" value="PAP97822.1"/>
    <property type="molecule type" value="Genomic_DNA"/>
</dbReference>
<comment type="caution">
    <text evidence="1">The sequence shown here is derived from an EMBL/GenBank/DDBJ whole genome shotgun (WGS) entry which is preliminary data.</text>
</comment>
<dbReference type="RefSeq" id="WP_095489654.1">
    <property type="nucleotide sequence ID" value="NZ_CP088151.1"/>
</dbReference>
<keyword evidence="2" id="KW-1185">Reference proteome</keyword>
<protein>
    <submittedName>
        <fullName evidence="1">Uncharacterized protein</fullName>
    </submittedName>
</protein>
<reference evidence="2" key="1">
    <citation type="submission" date="2017-08" db="EMBL/GenBank/DDBJ databases">
        <title>Mesorhizobium wenxinae sp. nov., a novel rhizobial species isolated from root nodules of chickpea (Cicer arietinum L.).</title>
        <authorList>
            <person name="Zhang J."/>
        </authorList>
    </citation>
    <scope>NUCLEOTIDE SEQUENCE [LARGE SCALE GENOMIC DNA]</scope>
    <source>
        <strain evidence="2">USDA 3392</strain>
    </source>
</reference>
<organism evidence="1 2">
    <name type="scientific">Mesorhizobium mediterraneum</name>
    <dbReference type="NCBI Taxonomy" id="43617"/>
    <lineage>
        <taxon>Bacteria</taxon>
        <taxon>Pseudomonadati</taxon>
        <taxon>Pseudomonadota</taxon>
        <taxon>Alphaproteobacteria</taxon>
        <taxon>Hyphomicrobiales</taxon>
        <taxon>Phyllobacteriaceae</taxon>
        <taxon>Mesorhizobium</taxon>
    </lineage>
</organism>
<evidence type="ECO:0000313" key="2">
    <source>
        <dbReference type="Proteomes" id="UP000216215"/>
    </source>
</evidence>
<proteinExistence type="predicted"/>